<dbReference type="NCBIfam" id="TIGR01297">
    <property type="entry name" value="CDF"/>
    <property type="match status" value="1"/>
</dbReference>
<evidence type="ECO:0000256" key="4">
    <source>
        <dbReference type="ARBA" id="ARBA00022989"/>
    </source>
</evidence>
<dbReference type="SUPFAM" id="SSF161111">
    <property type="entry name" value="Cation efflux protein transmembrane domain-like"/>
    <property type="match status" value="1"/>
</dbReference>
<comment type="caution">
    <text evidence="9">The sequence shown here is derived from an EMBL/GenBank/DDBJ whole genome shotgun (WGS) entry which is preliminary data.</text>
</comment>
<keyword evidence="3 6" id="KW-0812">Transmembrane</keyword>
<evidence type="ECO:0008006" key="11">
    <source>
        <dbReference type="Google" id="ProtNLM"/>
    </source>
</evidence>
<dbReference type="PANTHER" id="PTHR43840">
    <property type="entry name" value="MITOCHONDRIAL METAL TRANSPORTER 1-RELATED"/>
    <property type="match status" value="1"/>
</dbReference>
<dbReference type="SUPFAM" id="SSF160240">
    <property type="entry name" value="Cation efflux protein cytoplasmic domain-like"/>
    <property type="match status" value="3"/>
</dbReference>
<dbReference type="GO" id="GO:0008324">
    <property type="term" value="F:monoatomic cation transmembrane transporter activity"/>
    <property type="evidence" value="ECO:0007669"/>
    <property type="project" value="InterPro"/>
</dbReference>
<name>A0A0M0BVE9_9ARCH</name>
<evidence type="ECO:0000256" key="6">
    <source>
        <dbReference type="SAM" id="Phobius"/>
    </source>
</evidence>
<feature type="domain" description="Cation efflux protein cytoplasmic" evidence="8">
    <location>
        <begin position="408"/>
        <end position="454"/>
    </location>
</feature>
<sequence>MPEALKGGIKLRVLKFSAVAIASVVIVEVVLGLIVDSLAILSDGLHALLDVFSTVMLFVATRASLKPPDEEHMYGHEKYEAIGGLIGGIILVGIAIAIFYEAAIRLISNIQVNEELQLAGFLAIGYTLCIDLFRITIFRSAGHSESTSIKAGFYDAISDLGSTLIALLGFGLAIMGFYYGDSIASVFLGCMLTFLSIRLARASILELSDTASKDLVRRIRKTVLAHGSVRDCRKLKVRKVGSKIFAECSVQVSSLMSLEEAHALASDIEEDLTETFGNVDTTIHIEPTEEETNVEQLFAKLAMVKNVKEVHDIVTVYAHGKLYITLHAYVDPTLSVEEAHDIAERIETKMHSEIKQVENVTVHVEPYGIDKHAAEIDEDELKQVIDKLAKKVETSLRLKRTVNYAADGKQYINIDCCFTKHFPLTEAHEIASQVEKKIAEYFADAVVTVHIEPECE</sequence>
<evidence type="ECO:0000259" key="7">
    <source>
        <dbReference type="Pfam" id="PF01545"/>
    </source>
</evidence>
<evidence type="ECO:0000259" key="8">
    <source>
        <dbReference type="Pfam" id="PF16916"/>
    </source>
</evidence>
<feature type="transmembrane region" description="Helical" evidence="6">
    <location>
        <begin position="12"/>
        <end position="34"/>
    </location>
</feature>
<gene>
    <name evidence="9" type="ORF">AC478_00320</name>
</gene>
<dbReference type="Gene3D" id="3.30.70.1350">
    <property type="entry name" value="Cation efflux protein, cytoplasmic domain"/>
    <property type="match status" value="3"/>
</dbReference>
<feature type="domain" description="Cation efflux protein transmembrane" evidence="7">
    <location>
        <begin position="16"/>
        <end position="207"/>
    </location>
</feature>
<comment type="subcellular location">
    <subcellularLocation>
        <location evidence="1">Membrane</location>
        <topology evidence="1">Multi-pass membrane protein</topology>
    </subcellularLocation>
</comment>
<feature type="transmembrane region" description="Helical" evidence="6">
    <location>
        <begin position="156"/>
        <end position="177"/>
    </location>
</feature>
<dbReference type="InterPro" id="IPR002524">
    <property type="entry name" value="Cation_efflux"/>
</dbReference>
<proteinExistence type="predicted"/>
<evidence type="ECO:0000256" key="5">
    <source>
        <dbReference type="ARBA" id="ARBA00023136"/>
    </source>
</evidence>
<keyword evidence="4 6" id="KW-1133">Transmembrane helix</keyword>
<evidence type="ECO:0000256" key="2">
    <source>
        <dbReference type="ARBA" id="ARBA00022448"/>
    </source>
</evidence>
<evidence type="ECO:0000256" key="3">
    <source>
        <dbReference type="ARBA" id="ARBA00022692"/>
    </source>
</evidence>
<dbReference type="Pfam" id="PF16916">
    <property type="entry name" value="ZT_dimer"/>
    <property type="match status" value="3"/>
</dbReference>
<dbReference type="GO" id="GO:0016020">
    <property type="term" value="C:membrane"/>
    <property type="evidence" value="ECO:0007669"/>
    <property type="project" value="UniProtKB-SubCell"/>
</dbReference>
<protein>
    <recommendedName>
        <fullName evidence="11">Cation efflux protein cytoplasmic domain-containing protein</fullName>
    </recommendedName>
</protein>
<feature type="transmembrane region" description="Helical" evidence="6">
    <location>
        <begin position="81"/>
        <end position="104"/>
    </location>
</feature>
<evidence type="ECO:0000256" key="1">
    <source>
        <dbReference type="ARBA" id="ARBA00004141"/>
    </source>
</evidence>
<dbReference type="InterPro" id="IPR027469">
    <property type="entry name" value="Cation_efflux_TMD_sf"/>
</dbReference>
<organism evidence="9 10">
    <name type="scientific">miscellaneous Crenarchaeota group-1 archaeon SG8-32-3</name>
    <dbReference type="NCBI Taxonomy" id="1685125"/>
    <lineage>
        <taxon>Archaea</taxon>
        <taxon>Candidatus Bathyarchaeota</taxon>
        <taxon>MCG-1</taxon>
    </lineage>
</organism>
<evidence type="ECO:0000313" key="10">
    <source>
        <dbReference type="Proteomes" id="UP000054016"/>
    </source>
</evidence>
<dbReference type="InterPro" id="IPR058533">
    <property type="entry name" value="Cation_efflux_TM"/>
</dbReference>
<feature type="domain" description="Cation efflux protein cytoplasmic" evidence="8">
    <location>
        <begin position="291"/>
        <end position="367"/>
    </location>
</feature>
<dbReference type="Gene3D" id="1.20.1510.10">
    <property type="entry name" value="Cation efflux protein transmembrane domain"/>
    <property type="match status" value="1"/>
</dbReference>
<keyword evidence="2" id="KW-0813">Transport</keyword>
<dbReference type="EMBL" id="LFWV01000002">
    <property type="protein sequence ID" value="KON32429.1"/>
    <property type="molecule type" value="Genomic_DNA"/>
</dbReference>
<feature type="domain" description="Cation efflux protein cytoplasmic" evidence="8">
    <location>
        <begin position="213"/>
        <end position="287"/>
    </location>
</feature>
<dbReference type="Pfam" id="PF01545">
    <property type="entry name" value="Cation_efflux"/>
    <property type="match status" value="1"/>
</dbReference>
<dbReference type="Proteomes" id="UP000054016">
    <property type="component" value="Unassembled WGS sequence"/>
</dbReference>
<keyword evidence="5 6" id="KW-0472">Membrane</keyword>
<dbReference type="InterPro" id="IPR050291">
    <property type="entry name" value="CDF_Transporter"/>
</dbReference>
<dbReference type="InterPro" id="IPR027470">
    <property type="entry name" value="Cation_efflux_CTD"/>
</dbReference>
<feature type="transmembrane region" description="Helical" evidence="6">
    <location>
        <begin position="183"/>
        <end position="200"/>
    </location>
</feature>
<feature type="transmembrane region" description="Helical" evidence="6">
    <location>
        <begin position="116"/>
        <end position="135"/>
    </location>
</feature>
<evidence type="ECO:0000313" key="9">
    <source>
        <dbReference type="EMBL" id="KON32429.1"/>
    </source>
</evidence>
<accession>A0A0M0BVE9</accession>
<dbReference type="InterPro" id="IPR036837">
    <property type="entry name" value="Cation_efflux_CTD_sf"/>
</dbReference>
<dbReference type="PANTHER" id="PTHR43840:SF15">
    <property type="entry name" value="MITOCHONDRIAL METAL TRANSPORTER 1-RELATED"/>
    <property type="match status" value="1"/>
</dbReference>
<reference evidence="10" key="1">
    <citation type="submission" date="2015-06" db="EMBL/GenBank/DDBJ databases">
        <title>New insights into the roles of widespread benthic archaea in carbon and nitrogen cycling.</title>
        <authorList>
            <person name="Lazar C.S."/>
            <person name="Baker B.J."/>
            <person name="Seitz K.W."/>
            <person name="Hyde A.S."/>
            <person name="Dick G.J."/>
            <person name="Hinrichs K.-U."/>
            <person name="Teske A.P."/>
        </authorList>
    </citation>
    <scope>NUCLEOTIDE SEQUENCE [LARGE SCALE GENOMIC DNA]</scope>
</reference>
<dbReference type="AlphaFoldDB" id="A0A0M0BVE9"/>